<gene>
    <name evidence="1" type="ORF">D0X99_10880</name>
</gene>
<name>A0A418PSR9_9BACT</name>
<evidence type="ECO:0000313" key="1">
    <source>
        <dbReference type="EMBL" id="RIW15914.1"/>
    </source>
</evidence>
<evidence type="ECO:0008006" key="3">
    <source>
        <dbReference type="Google" id="ProtNLM"/>
    </source>
</evidence>
<sequence>MKKNQAVFILFCIWSAQSVAQENLGSRNLEFSDASIKIENQIKLDVDQRDYQRLRSINGQKVVLQPLELIINGQKTLPKDVHTRGQSTLNFPRKSLSFDVETPVEIQHREFTKEMSHFILLSLSMDKYYVRNRLAFGLLQKIGLLEFFFAFTDLEVNGKSEGIYLAVQRPQDWAIQEQNSPIVIRRGYGHKIETSKTSKSTSKEDTKSYLESFKSIYKLIQTDSGEQLYTKLSEKMDLENYMSWLGVNYLLRNGDYADEVFFYFDSETNRFKIIPWDYDDIFSARPHEGSSPNSESASLLFSIEDDLDEKISTDPFLLEKYKEVLRNVCLALSDEVLADVFEATYSELYPYYLQEEIIQNVSTDLYKDANLENLRIELASDYLFIKGRRDFILEAKGD</sequence>
<keyword evidence="2" id="KW-1185">Reference proteome</keyword>
<dbReference type="RefSeq" id="WP_119477850.1">
    <property type="nucleotide sequence ID" value="NZ_QXML01000004.1"/>
</dbReference>
<proteinExistence type="predicted"/>
<protein>
    <recommendedName>
        <fullName evidence="3">Spore coat protein CotH</fullName>
    </recommendedName>
</protein>
<dbReference type="OrthoDB" id="9803752at2"/>
<evidence type="ECO:0000313" key="2">
    <source>
        <dbReference type="Proteomes" id="UP000283522"/>
    </source>
</evidence>
<dbReference type="InterPro" id="IPR014867">
    <property type="entry name" value="Spore_coat_CotH_CotH2/3/7"/>
</dbReference>
<dbReference type="Pfam" id="PF08757">
    <property type="entry name" value="CotH"/>
    <property type="match status" value="1"/>
</dbReference>
<organism evidence="1 2">
    <name type="scientific">Algoriphagus lacus</name>
    <dbReference type="NCBI Taxonomy" id="2056311"/>
    <lineage>
        <taxon>Bacteria</taxon>
        <taxon>Pseudomonadati</taxon>
        <taxon>Bacteroidota</taxon>
        <taxon>Cytophagia</taxon>
        <taxon>Cytophagales</taxon>
        <taxon>Cyclobacteriaceae</taxon>
        <taxon>Algoriphagus</taxon>
    </lineage>
</organism>
<accession>A0A418PSR9</accession>
<dbReference type="Proteomes" id="UP000283522">
    <property type="component" value="Unassembled WGS sequence"/>
</dbReference>
<dbReference type="AlphaFoldDB" id="A0A418PSR9"/>
<comment type="caution">
    <text evidence="1">The sequence shown here is derived from an EMBL/GenBank/DDBJ whole genome shotgun (WGS) entry which is preliminary data.</text>
</comment>
<reference evidence="1 2" key="1">
    <citation type="submission" date="2018-09" db="EMBL/GenBank/DDBJ databases">
        <authorList>
            <person name="Wang X."/>
            <person name="Du Z."/>
        </authorList>
    </citation>
    <scope>NUCLEOTIDE SEQUENCE [LARGE SCALE GENOMIC DNA]</scope>
    <source>
        <strain evidence="1 2">N3</strain>
    </source>
</reference>
<dbReference type="PANTHER" id="PTHR40050">
    <property type="entry name" value="INNER SPORE COAT PROTEIN H"/>
    <property type="match status" value="1"/>
</dbReference>
<dbReference type="EMBL" id="QXML01000004">
    <property type="protein sequence ID" value="RIW15914.1"/>
    <property type="molecule type" value="Genomic_DNA"/>
</dbReference>
<dbReference type="PANTHER" id="PTHR40050:SF1">
    <property type="entry name" value="INNER SPORE COAT PROTEIN H"/>
    <property type="match status" value="1"/>
</dbReference>